<name>A0A0P0Z3T9_9HYPH</name>
<evidence type="ECO:0000256" key="6">
    <source>
        <dbReference type="ARBA" id="ARBA00022692"/>
    </source>
</evidence>
<dbReference type="GO" id="GO:0009279">
    <property type="term" value="C:cell outer membrane"/>
    <property type="evidence" value="ECO:0007669"/>
    <property type="project" value="UniProtKB-SubCell"/>
</dbReference>
<dbReference type="Pfam" id="PF00593">
    <property type="entry name" value="TonB_dep_Rec_b-barrel"/>
    <property type="match status" value="1"/>
</dbReference>
<dbReference type="InterPro" id="IPR012910">
    <property type="entry name" value="Plug_dom"/>
</dbReference>
<dbReference type="InterPro" id="IPR010105">
    <property type="entry name" value="TonB_sidphr_rcpt"/>
</dbReference>
<dbReference type="Gene3D" id="2.170.130.10">
    <property type="entry name" value="TonB-dependent receptor, plug domain"/>
    <property type="match status" value="1"/>
</dbReference>
<dbReference type="FunFam" id="2.40.170.20:FF:000005">
    <property type="entry name" value="TonB-dependent siderophore receptor"/>
    <property type="match status" value="1"/>
</dbReference>
<organism evidence="19">
    <name type="scientific">Aureimonas frigidaquae</name>
    <dbReference type="NCBI Taxonomy" id="424757"/>
    <lineage>
        <taxon>Bacteria</taxon>
        <taxon>Pseudomonadati</taxon>
        <taxon>Pseudomonadota</taxon>
        <taxon>Alphaproteobacteria</taxon>
        <taxon>Hyphomicrobiales</taxon>
        <taxon>Aurantimonadaceae</taxon>
        <taxon>Aureimonas</taxon>
    </lineage>
</organism>
<dbReference type="InterPro" id="IPR000531">
    <property type="entry name" value="Beta-barrel_TonB"/>
</dbReference>
<evidence type="ECO:0000256" key="4">
    <source>
        <dbReference type="ARBA" id="ARBA00022452"/>
    </source>
</evidence>
<keyword evidence="3 14" id="KW-0813">Transport</keyword>
<evidence type="ECO:0000256" key="15">
    <source>
        <dbReference type="RuleBase" id="RU003357"/>
    </source>
</evidence>
<feature type="domain" description="TonB-dependent receptor-like beta-barrel" evidence="17">
    <location>
        <begin position="248"/>
        <end position="690"/>
    </location>
</feature>
<keyword evidence="5" id="KW-0410">Iron transport</keyword>
<keyword evidence="8" id="KW-0408">Iron</keyword>
<keyword evidence="11 14" id="KW-0472">Membrane</keyword>
<dbReference type="PANTHER" id="PTHR32552">
    <property type="entry name" value="FERRICHROME IRON RECEPTOR-RELATED"/>
    <property type="match status" value="1"/>
</dbReference>
<feature type="signal peptide" evidence="16">
    <location>
        <begin position="1"/>
        <end position="23"/>
    </location>
</feature>
<dbReference type="GO" id="GO:0015344">
    <property type="term" value="F:siderophore uptake transmembrane transporter activity"/>
    <property type="evidence" value="ECO:0007669"/>
    <property type="project" value="TreeGrafter"/>
</dbReference>
<evidence type="ECO:0000256" key="14">
    <source>
        <dbReference type="PROSITE-ProRule" id="PRU01360"/>
    </source>
</evidence>
<evidence type="ECO:0000256" key="8">
    <source>
        <dbReference type="ARBA" id="ARBA00023004"/>
    </source>
</evidence>
<evidence type="ECO:0000256" key="2">
    <source>
        <dbReference type="ARBA" id="ARBA00009810"/>
    </source>
</evidence>
<dbReference type="CDD" id="cd01347">
    <property type="entry name" value="ligand_gated_channel"/>
    <property type="match status" value="1"/>
</dbReference>
<sequence length="719" mass="77187">MRLAQHVAILAATVAFPYTPALAQDGGTVQLDTVVVDGSAGGGTAGSGVSAATGPVDGYVATQVRTGAKIDTPLIEVPQSISIVTTDQMEDRAVQNIAQALNYTSGVVTEPFGQDPRFFSPIIRGFEATNSVYLNGFRFIRDFGALSFEPYGLERIEVLKGPASVLYGQGEPGGIINLVSKRPTFTDFASVGAEVGNNDRYVAKFDVGGVVNEDVSYRLVGLARLSETQQNSVDDDRVYLAPSITLKPGDDTTLTILGSLQYDKADSPLGLPQAGTLDFNPNGVIPPSTYIGEPDFNDSDSWLGTIGYEFSHRFNDALEFRQNAQYLRLDFDYQNLYFSGLGADQRTVFRGSSVQSELSESVGIDNQLEAKFNTGVLEHTALMGVDYRQNSQFRSSNFNFSQPSIDVFAPVYGQTITVDPDAANLTDNDLRQTGLYAQDQIRFDKLVVTTGLRQDWSQLSNSAESADDDALTGRVGAVYLFDNGLAPFVSYATSFNPLIGETEAGELFKPSKGKQIEGGIKYQPTGWDGFITASIFNITQTNIVSSQALPIDGLLQQVTGQTGEIESRGFELEGTATLVDGLSLVGNYTYTDVEITQGDDTVSAAGIITASTTGNRPANVPEHAGALWLNYAFQSGTALEGVSLGAGVRYIGTRYGNDANTIDLSAVTLVDAAIRFEKNDFKAALNINNIADEEYVASCNFGCYYGEGRSVIASVGYTW</sequence>
<dbReference type="FunFam" id="2.170.130.10:FF:000001">
    <property type="entry name" value="Catecholate siderophore TonB-dependent receptor"/>
    <property type="match status" value="1"/>
</dbReference>
<accession>A0A0P0Z3T9</accession>
<dbReference type="Gene3D" id="2.40.170.20">
    <property type="entry name" value="TonB-dependent receptor, beta-barrel domain"/>
    <property type="match status" value="1"/>
</dbReference>
<evidence type="ECO:0000259" key="17">
    <source>
        <dbReference type="Pfam" id="PF00593"/>
    </source>
</evidence>
<reference evidence="19" key="1">
    <citation type="journal article" date="2015" name="Proc. Natl. Acad. Sci. U.S.A.">
        <title>Bacterial clade with the ribosomal RNA operon on a small plasmid rather than the chromosome.</title>
        <authorList>
            <person name="Anda M."/>
            <person name="Ohtsubo Y."/>
            <person name="Okubo T."/>
            <person name="Sugawara M."/>
            <person name="Nagata Y."/>
            <person name="Tsuda M."/>
            <person name="Minamisawa K."/>
            <person name="Mitsui H."/>
        </authorList>
    </citation>
    <scope>NUCLEOTIDE SEQUENCE</scope>
    <source>
        <strain evidence="19">JCM 14755</strain>
    </source>
</reference>
<keyword evidence="4 14" id="KW-1134">Transmembrane beta strand</keyword>
<feature type="domain" description="TonB-dependent receptor plug" evidence="18">
    <location>
        <begin position="74"/>
        <end position="175"/>
    </location>
</feature>
<dbReference type="InterPro" id="IPR037066">
    <property type="entry name" value="Plug_dom_sf"/>
</dbReference>
<dbReference type="EMBL" id="LC066377">
    <property type="protein sequence ID" value="BAT28764.1"/>
    <property type="molecule type" value="Genomic_DNA"/>
</dbReference>
<dbReference type="AlphaFoldDB" id="A0A0P0Z3T9"/>
<keyword evidence="12 19" id="KW-0675">Receptor</keyword>
<dbReference type="InterPro" id="IPR036942">
    <property type="entry name" value="Beta-barrel_TonB_sf"/>
</dbReference>
<evidence type="ECO:0000256" key="11">
    <source>
        <dbReference type="ARBA" id="ARBA00023136"/>
    </source>
</evidence>
<dbReference type="GO" id="GO:0038023">
    <property type="term" value="F:signaling receptor activity"/>
    <property type="evidence" value="ECO:0007669"/>
    <property type="project" value="InterPro"/>
</dbReference>
<evidence type="ECO:0000256" key="3">
    <source>
        <dbReference type="ARBA" id="ARBA00022448"/>
    </source>
</evidence>
<dbReference type="OrthoDB" id="9760333at2"/>
<keyword evidence="9" id="KW-0406">Ion transport</keyword>
<dbReference type="Pfam" id="PF07715">
    <property type="entry name" value="Plug"/>
    <property type="match status" value="1"/>
</dbReference>
<evidence type="ECO:0000256" key="13">
    <source>
        <dbReference type="ARBA" id="ARBA00023237"/>
    </source>
</evidence>
<evidence type="ECO:0000256" key="1">
    <source>
        <dbReference type="ARBA" id="ARBA00004571"/>
    </source>
</evidence>
<evidence type="ECO:0000256" key="5">
    <source>
        <dbReference type="ARBA" id="ARBA00022496"/>
    </source>
</evidence>
<protein>
    <submittedName>
        <fullName evidence="19">Putative TonB-dependent siderophore receptor</fullName>
    </submittedName>
</protein>
<evidence type="ECO:0000313" key="19">
    <source>
        <dbReference type="EMBL" id="BAT28764.1"/>
    </source>
</evidence>
<keyword evidence="6 14" id="KW-0812">Transmembrane</keyword>
<evidence type="ECO:0000256" key="7">
    <source>
        <dbReference type="ARBA" id="ARBA00022729"/>
    </source>
</evidence>
<proteinExistence type="inferred from homology"/>
<keyword evidence="7 16" id="KW-0732">Signal</keyword>
<evidence type="ECO:0000256" key="12">
    <source>
        <dbReference type="ARBA" id="ARBA00023170"/>
    </source>
</evidence>
<evidence type="ECO:0000256" key="9">
    <source>
        <dbReference type="ARBA" id="ARBA00023065"/>
    </source>
</evidence>
<keyword evidence="10 15" id="KW-0798">TonB box</keyword>
<feature type="chain" id="PRO_5006058058" evidence="16">
    <location>
        <begin position="24"/>
        <end position="719"/>
    </location>
</feature>
<dbReference type="PANTHER" id="PTHR32552:SF68">
    <property type="entry name" value="FERRICHROME OUTER MEMBRANE TRANSPORTER_PHAGE RECEPTOR"/>
    <property type="match status" value="1"/>
</dbReference>
<evidence type="ECO:0000256" key="10">
    <source>
        <dbReference type="ARBA" id="ARBA00023077"/>
    </source>
</evidence>
<evidence type="ECO:0000259" key="18">
    <source>
        <dbReference type="Pfam" id="PF07715"/>
    </source>
</evidence>
<comment type="similarity">
    <text evidence="2 14 15">Belongs to the TonB-dependent receptor family.</text>
</comment>
<comment type="subcellular location">
    <subcellularLocation>
        <location evidence="1 14">Cell outer membrane</location>
        <topology evidence="1 14">Multi-pass membrane protein</topology>
    </subcellularLocation>
</comment>
<dbReference type="PROSITE" id="PS52016">
    <property type="entry name" value="TONB_DEPENDENT_REC_3"/>
    <property type="match status" value="1"/>
</dbReference>
<dbReference type="RefSeq" id="WP_062225601.1">
    <property type="nucleotide sequence ID" value="NZ_BBWR01000002.1"/>
</dbReference>
<keyword evidence="13 14" id="KW-0998">Cell outer membrane</keyword>
<evidence type="ECO:0000256" key="16">
    <source>
        <dbReference type="SAM" id="SignalP"/>
    </source>
</evidence>
<dbReference type="GO" id="GO:0015891">
    <property type="term" value="P:siderophore transport"/>
    <property type="evidence" value="ECO:0007669"/>
    <property type="project" value="InterPro"/>
</dbReference>
<dbReference type="NCBIfam" id="TIGR01783">
    <property type="entry name" value="TonB-siderophor"/>
    <property type="match status" value="1"/>
</dbReference>
<dbReference type="SUPFAM" id="SSF56935">
    <property type="entry name" value="Porins"/>
    <property type="match status" value="1"/>
</dbReference>
<dbReference type="InterPro" id="IPR039426">
    <property type="entry name" value="TonB-dep_rcpt-like"/>
</dbReference>